<evidence type="ECO:0000256" key="1">
    <source>
        <dbReference type="SAM" id="MobiDB-lite"/>
    </source>
</evidence>
<dbReference type="RefSeq" id="WP_145276635.1">
    <property type="nucleotide sequence ID" value="NZ_CP036426.1"/>
</dbReference>
<sequence length="513" mass="56788">MTKRRRETTPEPVPSLGSRPDSERSLRRWVREYAGLRIPHRAVCRGHQSPWRFFADAFLLRPPVALVLGPRGGGKSYLSALETHLTSRFDPGHGTRLLGGSLAQSQQAHQALAELARDDPALAKLTESKALYANGSEVRVLAASPTSVRGPHVPSLKLDEVDEIDPECRDAALGMCMNRGETPASVLMTSTWHRVDGPMSRLIERAHAGEFPFYSFCVFEVLERCPDRRSGRDLEKCPECPLVSWCHEDRDADPLGRPKAKRATGHYGIDALIQKARVVSGRTFEADYLCRGPKADGLWFAEFDPVVNVSEAAEYDPTAPVHLAIDSGVHTGAVYFQVVARATPSGMADEVHVFAEYLEEGKTAEHNAREILELSRARCNGRIDVASTDPAGNARTAVGPTVLGEYERTGLRNLSFWPSGASVTDGLALVESFLRPADGGTRLLVHPRCEHTVRAFRNYRREKRAGQWTDRPEDPQHPHEDLLDALRGGLRNRYPEGRRPPPPMGRVPARSVF</sequence>
<evidence type="ECO:0000313" key="3">
    <source>
        <dbReference type="Proteomes" id="UP000317835"/>
    </source>
</evidence>
<organism evidence="2 3">
    <name type="scientific">Tautonia plasticadhaerens</name>
    <dbReference type="NCBI Taxonomy" id="2527974"/>
    <lineage>
        <taxon>Bacteria</taxon>
        <taxon>Pseudomonadati</taxon>
        <taxon>Planctomycetota</taxon>
        <taxon>Planctomycetia</taxon>
        <taxon>Isosphaerales</taxon>
        <taxon>Isosphaeraceae</taxon>
        <taxon>Tautonia</taxon>
    </lineage>
</organism>
<feature type="region of interest" description="Disordered" evidence="1">
    <location>
        <begin position="491"/>
        <end position="513"/>
    </location>
</feature>
<proteinExistence type="predicted"/>
<protein>
    <submittedName>
        <fullName evidence="2">Terminase-like family protein</fullName>
    </submittedName>
</protein>
<reference evidence="2 3" key="1">
    <citation type="submission" date="2019-02" db="EMBL/GenBank/DDBJ databases">
        <title>Deep-cultivation of Planctomycetes and their phenomic and genomic characterization uncovers novel biology.</title>
        <authorList>
            <person name="Wiegand S."/>
            <person name="Jogler M."/>
            <person name="Boedeker C."/>
            <person name="Pinto D."/>
            <person name="Vollmers J."/>
            <person name="Rivas-Marin E."/>
            <person name="Kohn T."/>
            <person name="Peeters S.H."/>
            <person name="Heuer A."/>
            <person name="Rast P."/>
            <person name="Oberbeckmann S."/>
            <person name="Bunk B."/>
            <person name="Jeske O."/>
            <person name="Meyerdierks A."/>
            <person name="Storesund J.E."/>
            <person name="Kallscheuer N."/>
            <person name="Luecker S."/>
            <person name="Lage O.M."/>
            <person name="Pohl T."/>
            <person name="Merkel B.J."/>
            <person name="Hornburger P."/>
            <person name="Mueller R.-W."/>
            <person name="Bruemmer F."/>
            <person name="Labrenz M."/>
            <person name="Spormann A.M."/>
            <person name="Op den Camp H."/>
            <person name="Overmann J."/>
            <person name="Amann R."/>
            <person name="Jetten M.S.M."/>
            <person name="Mascher T."/>
            <person name="Medema M.H."/>
            <person name="Devos D.P."/>
            <person name="Kaster A.-K."/>
            <person name="Ovreas L."/>
            <person name="Rohde M."/>
            <person name="Galperin M.Y."/>
            <person name="Jogler C."/>
        </authorList>
    </citation>
    <scope>NUCLEOTIDE SEQUENCE [LARGE SCALE GENOMIC DNA]</scope>
    <source>
        <strain evidence="2 3">ElP</strain>
    </source>
</reference>
<dbReference type="OrthoDB" id="230656at2"/>
<gene>
    <name evidence="2" type="ORF">ElP_62220</name>
</gene>
<dbReference type="AlphaFoldDB" id="A0A518HBP6"/>
<dbReference type="Gene3D" id="3.40.50.300">
    <property type="entry name" value="P-loop containing nucleotide triphosphate hydrolases"/>
    <property type="match status" value="1"/>
</dbReference>
<name>A0A518HBP6_9BACT</name>
<dbReference type="KEGG" id="tpla:ElP_62220"/>
<evidence type="ECO:0000313" key="2">
    <source>
        <dbReference type="EMBL" id="QDV38271.1"/>
    </source>
</evidence>
<feature type="region of interest" description="Disordered" evidence="1">
    <location>
        <begin position="1"/>
        <end position="21"/>
    </location>
</feature>
<dbReference type="Gene3D" id="3.30.420.280">
    <property type="match status" value="1"/>
</dbReference>
<keyword evidence="3" id="KW-1185">Reference proteome</keyword>
<dbReference type="Proteomes" id="UP000317835">
    <property type="component" value="Chromosome"/>
</dbReference>
<accession>A0A518HBP6</accession>
<dbReference type="InterPro" id="IPR027417">
    <property type="entry name" value="P-loop_NTPase"/>
</dbReference>
<dbReference type="EMBL" id="CP036426">
    <property type="protein sequence ID" value="QDV38271.1"/>
    <property type="molecule type" value="Genomic_DNA"/>
</dbReference>